<evidence type="ECO:0000256" key="3">
    <source>
        <dbReference type="ARBA" id="ARBA00023143"/>
    </source>
</evidence>
<comment type="similarity">
    <text evidence="2">Belongs to the bacterial flagellin family.</text>
</comment>
<accession>Q1JZQ4</accession>
<dbReference type="OrthoDB" id="9758307at2"/>
<dbReference type="Pfam" id="PF00700">
    <property type="entry name" value="Flagellin_C"/>
    <property type="match status" value="1"/>
</dbReference>
<dbReference type="AlphaFoldDB" id="Q1JZQ4"/>
<reference evidence="6" key="2">
    <citation type="submission" date="2006-05" db="EMBL/GenBank/DDBJ databases">
        <title>Sequencing of the draft genome and assembly of Desulfuromonas acetoxidans DSM 684.</title>
        <authorList>
            <consortium name="US DOE Joint Genome Institute (JGI-PGF)"/>
            <person name="Copeland A."/>
            <person name="Lucas S."/>
            <person name="Lapidus A."/>
            <person name="Barry K."/>
            <person name="Detter J.C."/>
            <person name="Glavina del Rio T."/>
            <person name="Hammon N."/>
            <person name="Israni S."/>
            <person name="Dalin E."/>
            <person name="Tice H."/>
            <person name="Bruce D."/>
            <person name="Pitluck S."/>
            <person name="Richardson P."/>
        </authorList>
    </citation>
    <scope>NUCLEOTIDE SEQUENCE [LARGE SCALE GENOMIC DNA]</scope>
    <source>
        <strain evidence="6">DSM 684</strain>
    </source>
</reference>
<dbReference type="InterPro" id="IPR046358">
    <property type="entry name" value="Flagellin_C"/>
</dbReference>
<organism evidence="6 7">
    <name type="scientific">Desulfuromonas acetoxidans (strain DSM 684 / 11070)</name>
    <dbReference type="NCBI Taxonomy" id="281689"/>
    <lineage>
        <taxon>Bacteria</taxon>
        <taxon>Pseudomonadati</taxon>
        <taxon>Thermodesulfobacteriota</taxon>
        <taxon>Desulfuromonadia</taxon>
        <taxon>Desulfuromonadales</taxon>
        <taxon>Desulfuromonadaceae</taxon>
        <taxon>Desulfuromonas</taxon>
    </lineage>
</organism>
<evidence type="ECO:0000256" key="2">
    <source>
        <dbReference type="ARBA" id="ARBA00005709"/>
    </source>
</evidence>
<keyword evidence="7" id="KW-1185">Reference proteome</keyword>
<dbReference type="GO" id="GO:0071973">
    <property type="term" value="P:bacterial-type flagellum-dependent cell motility"/>
    <property type="evidence" value="ECO:0007669"/>
    <property type="project" value="InterPro"/>
</dbReference>
<evidence type="ECO:0000259" key="4">
    <source>
        <dbReference type="Pfam" id="PF00669"/>
    </source>
</evidence>
<protein>
    <submittedName>
        <fullName evidence="6">Flagellin-like</fullName>
    </submittedName>
</protein>
<dbReference type="InterPro" id="IPR001029">
    <property type="entry name" value="Flagellin_N"/>
</dbReference>
<evidence type="ECO:0000256" key="1">
    <source>
        <dbReference type="ARBA" id="ARBA00004365"/>
    </source>
</evidence>
<dbReference type="InterPro" id="IPR001492">
    <property type="entry name" value="Flagellin"/>
</dbReference>
<dbReference type="PANTHER" id="PTHR42792">
    <property type="entry name" value="FLAGELLIN"/>
    <property type="match status" value="1"/>
</dbReference>
<evidence type="ECO:0000313" key="6">
    <source>
        <dbReference type="EMBL" id="EAT15838.1"/>
    </source>
</evidence>
<evidence type="ECO:0000313" key="7">
    <source>
        <dbReference type="Proteomes" id="UP000005695"/>
    </source>
</evidence>
<dbReference type="NCBIfam" id="TIGR02550">
    <property type="entry name" value="flagell_flgL"/>
    <property type="match status" value="1"/>
</dbReference>
<comment type="caution">
    <text evidence="6">The sequence shown here is derived from an EMBL/GenBank/DDBJ whole genome shotgun (WGS) entry which is preliminary data.</text>
</comment>
<keyword evidence="3" id="KW-0975">Bacterial flagellum</keyword>
<dbReference type="EMBL" id="AAEW02000008">
    <property type="protein sequence ID" value="EAT15838.1"/>
    <property type="molecule type" value="Genomic_DNA"/>
</dbReference>
<dbReference type="GO" id="GO:0009424">
    <property type="term" value="C:bacterial-type flagellum hook"/>
    <property type="evidence" value="ECO:0007669"/>
    <property type="project" value="InterPro"/>
</dbReference>
<dbReference type="PANTHER" id="PTHR42792:SF1">
    <property type="entry name" value="FLAGELLAR HOOK-ASSOCIATED PROTEIN 3"/>
    <property type="match status" value="1"/>
</dbReference>
<evidence type="ECO:0000259" key="5">
    <source>
        <dbReference type="Pfam" id="PF00700"/>
    </source>
</evidence>
<dbReference type="SUPFAM" id="SSF64518">
    <property type="entry name" value="Phase 1 flagellin"/>
    <property type="match status" value="1"/>
</dbReference>
<gene>
    <name evidence="6" type="ORF">Dace_2538</name>
</gene>
<proteinExistence type="inferred from homology"/>
<feature type="domain" description="Flagellin N-terminal" evidence="4">
    <location>
        <begin position="12"/>
        <end position="138"/>
    </location>
</feature>
<comment type="subcellular location">
    <subcellularLocation>
        <location evidence="1">Bacterial flagellum</location>
    </subcellularLocation>
</comment>
<dbReference type="InterPro" id="IPR013384">
    <property type="entry name" value="Flagell_FlgL"/>
</dbReference>
<feature type="domain" description="Flagellin C-terminal" evidence="5">
    <location>
        <begin position="562"/>
        <end position="641"/>
    </location>
</feature>
<dbReference type="Gene3D" id="1.20.1330.10">
    <property type="entry name" value="f41 fragment of flagellin, N-terminal domain"/>
    <property type="match status" value="1"/>
</dbReference>
<dbReference type="GO" id="GO:0005198">
    <property type="term" value="F:structural molecule activity"/>
    <property type="evidence" value="ECO:0007669"/>
    <property type="project" value="InterPro"/>
</dbReference>
<sequence length="641" mass="65990">MKSTQATTFRTLNSELNSINNQLENLRTQEATGKKLNRPSDDPAAIRPVLSARTQIRASERFISSMETSLDRLDNLDSYLDQAENLLVNAKETTINAINASMSDADMETLADSINYVKTSLMSVANAQVGGQYIFAGYLEDTPPFTEENGVVVYNGDSNIKKLETAPGEYVETSLDGASLFMGLTDLDGDGVLEQTGTNLFAQLTDLERAIRGEAGQVYNGATALPTADIGYLDAANGDFTPIALDGGDPASPVLDASGNAVPLTFGGEPIALQPLMGVDGEPLSIADYNAQFPPGVTTDSSGAALSATALEQPMYVYNDGTTPVDFDAAGQPVLLYDVGVGVAVSGLTAGSYTTLNGTAMSGPTTGGGDLTIGDGTTQIDVAASNSAIDLATNLETAATAAGLTVTATAADSTSGSDLFAWTDVTATDPPYSLTVEGISLFAADADGVTAADVDAAVAANAAAFAAAGVTVSGSATGGDLAFSRVDGDNLDIVQDAGGAAVGFTDISNDGSGDTYYGEVTITSGADFTIGGANPSVSLLPDGAPLQLREVPDLQDLLARLETSADGVRSSRSLMGNNAARIETSKDHMEGVLIDLQQILSRYEDVDLIDVITEITQTETALEAALSVTGRVGQLSILNYL</sequence>
<name>Q1JZQ4_DESA6</name>
<dbReference type="Proteomes" id="UP000005695">
    <property type="component" value="Unassembled WGS sequence"/>
</dbReference>
<reference evidence="6" key="1">
    <citation type="submission" date="2006-05" db="EMBL/GenBank/DDBJ databases">
        <title>Annotation of the draft genome assembly of Desulfuromonas acetoxidans DSM 684.</title>
        <authorList>
            <consortium name="US DOE Joint Genome Institute (JGI-ORNL)"/>
            <person name="Larimer F."/>
            <person name="Land M."/>
            <person name="Hauser L."/>
        </authorList>
    </citation>
    <scope>NUCLEOTIDE SEQUENCE [LARGE SCALE GENOMIC DNA]</scope>
    <source>
        <strain evidence="6">DSM 684</strain>
    </source>
</reference>
<dbReference type="RefSeq" id="WP_006000345.1">
    <property type="nucleotide sequence ID" value="NZ_AAEW02000008.1"/>
</dbReference>
<dbReference type="Pfam" id="PF00669">
    <property type="entry name" value="Flagellin_N"/>
    <property type="match status" value="1"/>
</dbReference>